<feature type="transmembrane region" description="Helical" evidence="5">
    <location>
        <begin position="342"/>
        <end position="363"/>
    </location>
</feature>
<feature type="transmembrane region" description="Helical" evidence="5">
    <location>
        <begin position="46"/>
        <end position="65"/>
    </location>
</feature>
<dbReference type="PROSITE" id="PS50887">
    <property type="entry name" value="GGDEF"/>
    <property type="match status" value="1"/>
</dbReference>
<gene>
    <name evidence="7" type="ORF">EKH79_01560</name>
</gene>
<feature type="compositionally biased region" description="Basic and acidic residues" evidence="4">
    <location>
        <begin position="1"/>
        <end position="10"/>
    </location>
</feature>
<keyword evidence="5" id="KW-1133">Transmembrane helix</keyword>
<dbReference type="NCBIfam" id="TIGR00254">
    <property type="entry name" value="GGDEF"/>
    <property type="match status" value="1"/>
</dbReference>
<dbReference type="Pfam" id="PF07695">
    <property type="entry name" value="7TMR-DISM_7TM"/>
    <property type="match status" value="1"/>
</dbReference>
<dbReference type="EC" id="2.7.7.65" evidence="2"/>
<protein>
    <recommendedName>
        <fullName evidence="2">diguanylate cyclase</fullName>
        <ecNumber evidence="2">2.7.7.65</ecNumber>
    </recommendedName>
</protein>
<dbReference type="PANTHER" id="PTHR45138">
    <property type="entry name" value="REGULATORY COMPONENTS OF SENSORY TRANSDUCTION SYSTEM"/>
    <property type="match status" value="1"/>
</dbReference>
<dbReference type="InterPro" id="IPR043128">
    <property type="entry name" value="Rev_trsase/Diguanyl_cyclase"/>
</dbReference>
<evidence type="ECO:0000256" key="4">
    <source>
        <dbReference type="SAM" id="MobiDB-lite"/>
    </source>
</evidence>
<keyword evidence="8" id="KW-1185">Reference proteome</keyword>
<comment type="caution">
    <text evidence="7">The sequence shown here is derived from an EMBL/GenBank/DDBJ whole genome shotgun (WGS) entry which is preliminary data.</text>
</comment>
<feature type="region of interest" description="Disordered" evidence="4">
    <location>
        <begin position="1"/>
        <end position="27"/>
    </location>
</feature>
<organism evidence="7 8">
    <name type="scientific">Dyella dinghuensis</name>
    <dbReference type="NCBI Taxonomy" id="1920169"/>
    <lineage>
        <taxon>Bacteria</taxon>
        <taxon>Pseudomonadati</taxon>
        <taxon>Pseudomonadota</taxon>
        <taxon>Gammaproteobacteria</taxon>
        <taxon>Lysobacterales</taxon>
        <taxon>Rhodanobacteraceae</taxon>
        <taxon>Dyella</taxon>
    </lineage>
</organism>
<accession>A0A432LYP6</accession>
<keyword evidence="5" id="KW-0472">Membrane</keyword>
<dbReference type="InterPro" id="IPR029787">
    <property type="entry name" value="Nucleotide_cyclase"/>
</dbReference>
<dbReference type="SMART" id="SM00267">
    <property type="entry name" value="GGDEF"/>
    <property type="match status" value="1"/>
</dbReference>
<evidence type="ECO:0000259" key="6">
    <source>
        <dbReference type="PROSITE" id="PS50887"/>
    </source>
</evidence>
<feature type="transmembrane region" description="Helical" evidence="5">
    <location>
        <begin position="370"/>
        <end position="391"/>
    </location>
</feature>
<dbReference type="CDD" id="cd01949">
    <property type="entry name" value="GGDEF"/>
    <property type="match status" value="1"/>
</dbReference>
<feature type="transmembrane region" description="Helical" evidence="5">
    <location>
        <begin position="251"/>
        <end position="274"/>
    </location>
</feature>
<sequence>MTLIGRERGTPESGHGTRKRSPWPLQKQGAEVTTDVLPKGWQHRRWLLAALPFVWLILFSLLHATPGFPLRGAWREVVRGDAPARIVDAFRHGALRSFNPAMLQRFPRDTLGSWVVLQPLPIRDGDERVLSIYPAPLGSITLYGANNVPIRTLALDDFSAPLHGHGRLAFRLTTVESGTAEPILLKFEPSDTLAAPERFELQNLDDYLQEDSNWLAFATACFAVMVAMALMALCFAIILRDMTFAWYTGYMLCYVIVQGVQTGFLFHPLGMSWLAGYETLVGASAVALSVSFAALFIGRFCDLSRYASALRVPVVALGIGMTLIVLLRCSHIAPLVTMAQTLINPVLMLGALLLLITALTAGVRGSRQAWFFLVGWTPLLVLTAMTSAQVTGALPTLDWLNDASIAMGAFEAIVLSLGLADRALTMRRDRDSVRVLADRDALTNLLNRRAWTEAASKMMADTANTNQPVALLFLDLDHFKTLNDRQGHAAGDRALVAVSEVLSHELRPSDLLGRYGGEEFVAMLHGTNQEQATQVATRLCRRVHRLEIPVDQKDLLLSVSIGLAMRSLGDTLESLIERADQAMYYVKLNGRNHVHTFERRAGMISGHHKSRHSREQER</sequence>
<dbReference type="InterPro" id="IPR050469">
    <property type="entry name" value="Diguanylate_Cyclase"/>
</dbReference>
<dbReference type="OrthoDB" id="9803824at2"/>
<dbReference type="InterPro" id="IPR000160">
    <property type="entry name" value="GGDEF_dom"/>
</dbReference>
<dbReference type="GO" id="GO:0052621">
    <property type="term" value="F:diguanylate cyclase activity"/>
    <property type="evidence" value="ECO:0007669"/>
    <property type="project" value="UniProtKB-EC"/>
</dbReference>
<feature type="transmembrane region" description="Helical" evidence="5">
    <location>
        <begin position="214"/>
        <end position="239"/>
    </location>
</feature>
<evidence type="ECO:0000313" key="8">
    <source>
        <dbReference type="Proteomes" id="UP000267077"/>
    </source>
</evidence>
<feature type="transmembrane region" description="Helical" evidence="5">
    <location>
        <begin position="312"/>
        <end position="336"/>
    </location>
</feature>
<dbReference type="Proteomes" id="UP000267077">
    <property type="component" value="Unassembled WGS sequence"/>
</dbReference>
<reference evidence="7 8" key="1">
    <citation type="submission" date="2018-12" db="EMBL/GenBank/DDBJ databases">
        <title>Dyella dinghuensis sp. nov. DHOA06 and Dyella choica sp. nov. 4M-K27, isolated from forest soil.</title>
        <authorList>
            <person name="Qiu L.-H."/>
            <person name="Gao Z.-H."/>
        </authorList>
    </citation>
    <scope>NUCLEOTIDE SEQUENCE [LARGE SCALE GENOMIC DNA]</scope>
    <source>
        <strain evidence="7 8">DHOA06</strain>
    </source>
</reference>
<dbReference type="AlphaFoldDB" id="A0A432LYP6"/>
<evidence type="ECO:0000313" key="7">
    <source>
        <dbReference type="EMBL" id="RUL66542.1"/>
    </source>
</evidence>
<feature type="domain" description="GGDEF" evidence="6">
    <location>
        <begin position="467"/>
        <end position="599"/>
    </location>
</feature>
<proteinExistence type="predicted"/>
<dbReference type="InterPro" id="IPR011623">
    <property type="entry name" value="7TMR_DISM_rcpt_extracell_dom1"/>
</dbReference>
<feature type="transmembrane region" description="Helical" evidence="5">
    <location>
        <begin position="403"/>
        <end position="420"/>
    </location>
</feature>
<dbReference type="FunFam" id="3.30.70.270:FF:000001">
    <property type="entry name" value="Diguanylate cyclase domain protein"/>
    <property type="match status" value="1"/>
</dbReference>
<dbReference type="PANTHER" id="PTHR45138:SF9">
    <property type="entry name" value="DIGUANYLATE CYCLASE DGCM-RELATED"/>
    <property type="match status" value="1"/>
</dbReference>
<dbReference type="EMBL" id="RYZR01000002">
    <property type="protein sequence ID" value="RUL66542.1"/>
    <property type="molecule type" value="Genomic_DNA"/>
</dbReference>
<name>A0A432LYP6_9GAMM</name>
<keyword evidence="5" id="KW-0812">Transmembrane</keyword>
<evidence type="ECO:0000256" key="3">
    <source>
        <dbReference type="ARBA" id="ARBA00034247"/>
    </source>
</evidence>
<evidence type="ECO:0000256" key="1">
    <source>
        <dbReference type="ARBA" id="ARBA00001946"/>
    </source>
</evidence>
<dbReference type="Pfam" id="PF00990">
    <property type="entry name" value="GGDEF"/>
    <property type="match status" value="1"/>
</dbReference>
<dbReference type="Gene3D" id="3.30.70.270">
    <property type="match status" value="1"/>
</dbReference>
<evidence type="ECO:0000256" key="2">
    <source>
        <dbReference type="ARBA" id="ARBA00012528"/>
    </source>
</evidence>
<feature type="transmembrane region" description="Helical" evidence="5">
    <location>
        <begin position="280"/>
        <end position="300"/>
    </location>
</feature>
<comment type="cofactor">
    <cofactor evidence="1">
        <name>Mg(2+)</name>
        <dbReference type="ChEBI" id="CHEBI:18420"/>
    </cofactor>
</comment>
<evidence type="ECO:0000256" key="5">
    <source>
        <dbReference type="SAM" id="Phobius"/>
    </source>
</evidence>
<dbReference type="SUPFAM" id="SSF55073">
    <property type="entry name" value="Nucleotide cyclase"/>
    <property type="match status" value="1"/>
</dbReference>
<comment type="catalytic activity">
    <reaction evidence="3">
        <text>2 GTP = 3',3'-c-di-GMP + 2 diphosphate</text>
        <dbReference type="Rhea" id="RHEA:24898"/>
        <dbReference type="ChEBI" id="CHEBI:33019"/>
        <dbReference type="ChEBI" id="CHEBI:37565"/>
        <dbReference type="ChEBI" id="CHEBI:58805"/>
        <dbReference type="EC" id="2.7.7.65"/>
    </reaction>
</comment>